<evidence type="ECO:0000313" key="3">
    <source>
        <dbReference type="Proteomes" id="UP000266723"/>
    </source>
</evidence>
<dbReference type="EMBL" id="QGKV02002055">
    <property type="protein sequence ID" value="KAF3494591.1"/>
    <property type="molecule type" value="Genomic_DNA"/>
</dbReference>
<proteinExistence type="predicted"/>
<feature type="transmembrane region" description="Helical" evidence="1">
    <location>
        <begin position="35"/>
        <end position="53"/>
    </location>
</feature>
<sequence length="94" mass="10745">MLFENRNTRVEGVCGEDGVELMSSGVSRWINRWMFHRWWLAAGVTSWLEAVVSRERWRPFSVSKVSLVELLDLVCGFSLLLVAGLCNFWAGPIN</sequence>
<evidence type="ECO:0000256" key="1">
    <source>
        <dbReference type="SAM" id="Phobius"/>
    </source>
</evidence>
<organism evidence="2 3">
    <name type="scientific">Brassica cretica</name>
    <name type="common">Mustard</name>
    <dbReference type="NCBI Taxonomy" id="69181"/>
    <lineage>
        <taxon>Eukaryota</taxon>
        <taxon>Viridiplantae</taxon>
        <taxon>Streptophyta</taxon>
        <taxon>Embryophyta</taxon>
        <taxon>Tracheophyta</taxon>
        <taxon>Spermatophyta</taxon>
        <taxon>Magnoliopsida</taxon>
        <taxon>eudicotyledons</taxon>
        <taxon>Gunneridae</taxon>
        <taxon>Pentapetalae</taxon>
        <taxon>rosids</taxon>
        <taxon>malvids</taxon>
        <taxon>Brassicales</taxon>
        <taxon>Brassicaceae</taxon>
        <taxon>Brassiceae</taxon>
        <taxon>Brassica</taxon>
    </lineage>
</organism>
<gene>
    <name evidence="2" type="ORF">DY000_02054412</name>
</gene>
<evidence type="ECO:0008006" key="4">
    <source>
        <dbReference type="Google" id="ProtNLM"/>
    </source>
</evidence>
<keyword evidence="1" id="KW-1133">Transmembrane helix</keyword>
<comment type="caution">
    <text evidence="2">The sequence shown here is derived from an EMBL/GenBank/DDBJ whole genome shotgun (WGS) entry which is preliminary data.</text>
</comment>
<reference evidence="2 3" key="1">
    <citation type="journal article" date="2020" name="BMC Genomics">
        <title>Intraspecific diversification of the crop wild relative Brassica cretica Lam. using demographic model selection.</title>
        <authorList>
            <person name="Kioukis A."/>
            <person name="Michalopoulou V.A."/>
            <person name="Briers L."/>
            <person name="Pirintsos S."/>
            <person name="Studholme D.J."/>
            <person name="Pavlidis P."/>
            <person name="Sarris P.F."/>
        </authorList>
    </citation>
    <scope>NUCLEOTIDE SEQUENCE [LARGE SCALE GENOMIC DNA]</scope>
    <source>
        <strain evidence="3">cv. PFS-1207/04</strain>
    </source>
</reference>
<keyword evidence="3" id="KW-1185">Reference proteome</keyword>
<evidence type="ECO:0000313" key="2">
    <source>
        <dbReference type="EMBL" id="KAF3494591.1"/>
    </source>
</evidence>
<protein>
    <recommendedName>
        <fullName evidence="4">Transmembrane protein</fullName>
    </recommendedName>
</protein>
<keyword evidence="1" id="KW-0812">Transmembrane</keyword>
<name>A0ABQ7AAA4_BRACR</name>
<dbReference type="Proteomes" id="UP000266723">
    <property type="component" value="Unassembled WGS sequence"/>
</dbReference>
<keyword evidence="1" id="KW-0472">Membrane</keyword>
<feature type="transmembrane region" description="Helical" evidence="1">
    <location>
        <begin position="65"/>
        <end position="90"/>
    </location>
</feature>
<accession>A0ABQ7AAA4</accession>